<evidence type="ECO:0000256" key="5">
    <source>
        <dbReference type="ARBA" id="ARBA00037941"/>
    </source>
</evidence>
<evidence type="ECO:0000256" key="3">
    <source>
        <dbReference type="ARBA" id="ARBA00022827"/>
    </source>
</evidence>
<comment type="similarity">
    <text evidence="5">Belongs to the L2HGDH family.</text>
</comment>
<feature type="domain" description="FAD dependent oxidoreductase" evidence="6">
    <location>
        <begin position="6"/>
        <end position="398"/>
    </location>
</feature>
<proteinExistence type="inferred from homology"/>
<evidence type="ECO:0000313" key="7">
    <source>
        <dbReference type="EMBL" id="THD84787.1"/>
    </source>
</evidence>
<sequence length="404" mass="42865">MERTADVIILGGGIVGLATALELQRRMGRARLILIEKEAAVALHQSGRNSGVIHAGVYYAPGSLKARFCRAGVAATRDFCDEHAIPHQTCGKLIVATDANEVVRMRALQDRAEANGIPIEPLTGAEARALEPNIRAEAALLSPSTGIVDYAAVARRMAELFTARGGQIRTGLRVTGGGDLPGGVILRTDQGALTAGKAVICAGLHADRLALAFGAQTDTGAAFRIIPFRGEYFRILHQPDNLVNHLIYPVPDPDRPFLGVHLTRKMDGGFTVGPNAVLAGGREAYSRLAVAPRDLAGSLVWPGFWRLVARNFTPAMGELAASASTRLYLARVRKYCDRIALADLAPYRAGVRAQAVARDGRLIDDFLFARTANSLHVCNAPSPAATAAIPIAAHVADRLLGDAA</sequence>
<evidence type="ECO:0000256" key="1">
    <source>
        <dbReference type="ARBA" id="ARBA00001974"/>
    </source>
</evidence>
<comment type="cofactor">
    <cofactor evidence="1">
        <name>FAD</name>
        <dbReference type="ChEBI" id="CHEBI:57692"/>
    </cofactor>
</comment>
<keyword evidence="8" id="KW-1185">Reference proteome</keyword>
<dbReference type="SUPFAM" id="SSF51905">
    <property type="entry name" value="FAD/NAD(P)-binding domain"/>
    <property type="match status" value="1"/>
</dbReference>
<dbReference type="PANTHER" id="PTHR43104:SF2">
    <property type="entry name" value="L-2-HYDROXYGLUTARATE DEHYDROGENASE, MITOCHONDRIAL"/>
    <property type="match status" value="1"/>
</dbReference>
<keyword evidence="3" id="KW-0274">FAD</keyword>
<evidence type="ECO:0000313" key="8">
    <source>
        <dbReference type="Proteomes" id="UP000309450"/>
    </source>
</evidence>
<keyword evidence="2" id="KW-0285">Flavoprotein</keyword>
<dbReference type="EC" id="1.1.3.-" evidence="7"/>
<dbReference type="EMBL" id="SSND01000001">
    <property type="protein sequence ID" value="THD84787.1"/>
    <property type="molecule type" value="Genomic_DNA"/>
</dbReference>
<dbReference type="AlphaFoldDB" id="A0A4S3MQU1"/>
<dbReference type="OrthoDB" id="9801699at2"/>
<gene>
    <name evidence="7" type="primary">lhgO</name>
    <name evidence="7" type="ORF">E7811_03400</name>
</gene>
<accession>A0A4S3MQU1</accession>
<evidence type="ECO:0000256" key="2">
    <source>
        <dbReference type="ARBA" id="ARBA00022630"/>
    </source>
</evidence>
<name>A0A4S3MQU1_9RHOB</name>
<dbReference type="Proteomes" id="UP000309450">
    <property type="component" value="Unassembled WGS sequence"/>
</dbReference>
<organism evidence="7 8">
    <name type="scientific">Aliigemmobacter aestuarii</name>
    <dbReference type="NCBI Taxonomy" id="1445661"/>
    <lineage>
        <taxon>Bacteria</taxon>
        <taxon>Pseudomonadati</taxon>
        <taxon>Pseudomonadota</taxon>
        <taxon>Alphaproteobacteria</taxon>
        <taxon>Rhodobacterales</taxon>
        <taxon>Paracoccaceae</taxon>
        <taxon>Aliigemmobacter</taxon>
    </lineage>
</organism>
<keyword evidence="4 7" id="KW-0560">Oxidoreductase</keyword>
<dbReference type="Pfam" id="PF01266">
    <property type="entry name" value="DAO"/>
    <property type="match status" value="1"/>
</dbReference>
<dbReference type="Gene3D" id="3.50.50.60">
    <property type="entry name" value="FAD/NAD(P)-binding domain"/>
    <property type="match status" value="1"/>
</dbReference>
<dbReference type="GO" id="GO:0005737">
    <property type="term" value="C:cytoplasm"/>
    <property type="evidence" value="ECO:0007669"/>
    <property type="project" value="TreeGrafter"/>
</dbReference>
<evidence type="ECO:0000259" key="6">
    <source>
        <dbReference type="Pfam" id="PF01266"/>
    </source>
</evidence>
<dbReference type="GO" id="GO:0047545">
    <property type="term" value="F:(S)-2-hydroxyglutarate dehydrogenase activity"/>
    <property type="evidence" value="ECO:0007669"/>
    <property type="project" value="TreeGrafter"/>
</dbReference>
<protein>
    <submittedName>
        <fullName evidence="7">L-2-hydroxyglutarate oxidase</fullName>
        <ecNumber evidence="7">1.1.3.-</ecNumber>
    </submittedName>
</protein>
<dbReference type="InterPro" id="IPR006076">
    <property type="entry name" value="FAD-dep_OxRdtase"/>
</dbReference>
<comment type="caution">
    <text evidence="7">The sequence shown here is derived from an EMBL/GenBank/DDBJ whole genome shotgun (WGS) entry which is preliminary data.</text>
</comment>
<dbReference type="NCBIfam" id="NF008726">
    <property type="entry name" value="PRK11728.1"/>
    <property type="match status" value="1"/>
</dbReference>
<dbReference type="Gene3D" id="3.30.9.10">
    <property type="entry name" value="D-Amino Acid Oxidase, subunit A, domain 2"/>
    <property type="match status" value="1"/>
</dbReference>
<evidence type="ECO:0000256" key="4">
    <source>
        <dbReference type="ARBA" id="ARBA00023002"/>
    </source>
</evidence>
<dbReference type="InterPro" id="IPR036188">
    <property type="entry name" value="FAD/NAD-bd_sf"/>
</dbReference>
<reference evidence="7 8" key="1">
    <citation type="submission" date="2019-04" db="EMBL/GenBank/DDBJ databases">
        <title>Draft genome sequence of Gemmobacter aestuarii sp. nov.</title>
        <authorList>
            <person name="Hameed A."/>
            <person name="Lin S.-Y."/>
            <person name="Shahina M."/>
            <person name="Lai W.-A."/>
            <person name="Young C.-C."/>
        </authorList>
    </citation>
    <scope>NUCLEOTIDE SEQUENCE [LARGE SCALE GENOMIC DNA]</scope>
    <source>
        <strain evidence="7 8">CC-PW-75</strain>
    </source>
</reference>
<dbReference type="PANTHER" id="PTHR43104">
    <property type="entry name" value="L-2-HYDROXYGLUTARATE DEHYDROGENASE, MITOCHONDRIAL"/>
    <property type="match status" value="1"/>
</dbReference>
<dbReference type="RefSeq" id="WP_136393166.1">
    <property type="nucleotide sequence ID" value="NZ_SSND01000001.1"/>
</dbReference>